<gene>
    <name evidence="2" type="ORF">VTJ49DRAFT_1158</name>
</gene>
<keyword evidence="3" id="KW-1185">Reference proteome</keyword>
<name>A0ABR3VD39_HUMIN</name>
<evidence type="ECO:0000313" key="3">
    <source>
        <dbReference type="Proteomes" id="UP001583172"/>
    </source>
</evidence>
<feature type="region of interest" description="Disordered" evidence="1">
    <location>
        <begin position="1"/>
        <end position="48"/>
    </location>
</feature>
<evidence type="ECO:0008006" key="4">
    <source>
        <dbReference type="Google" id="ProtNLM"/>
    </source>
</evidence>
<feature type="compositionally biased region" description="Polar residues" evidence="1">
    <location>
        <begin position="319"/>
        <end position="339"/>
    </location>
</feature>
<protein>
    <recommendedName>
        <fullName evidence="4">Shugoshin C-terminal domain-containing protein</fullName>
    </recommendedName>
</protein>
<feature type="compositionally biased region" description="Basic and acidic residues" evidence="1">
    <location>
        <begin position="153"/>
        <end position="167"/>
    </location>
</feature>
<sequence length="422" mass="45520">MADEAENQDVIFGVSNKPWRTYSSRRNSRTTLPSLKPTPMTSTTARAPIRLGRLAVVQAEEEVNGVDVDLLDVPDAEDETIPHTSPSEHILHSVEDEESSESPEEPSDDSIDDDDELSLSPRRPSTASTKHDHLTANGMRSLRKRPFLVSNRIEAKGFKQLKSESKNAKTPPASRHKLGDGFTGPEAKPNGANLLRKNGKLVTGPTHLGMLDLTQASSTEKGRKRSSKRAGLDDNSFTPVAAKKKKVRRPLAPKDANQFMSAAEVKVRNPTASQIVIPATLPASPQPVAPRHDASAACKPQPQDAITEENQPVPKQAASEANSPQLPPETVQQTTSNKGTQEDEVDLIVIPRSDEIEGGMAKITKPEDVSDGGQISDETHVTDTPQRGCKPRAKSTAGEMGPGQAIADIRQSPVGRRRAKTG</sequence>
<feature type="compositionally biased region" description="Basic residues" evidence="1">
    <location>
        <begin position="242"/>
        <end position="251"/>
    </location>
</feature>
<dbReference type="Proteomes" id="UP001583172">
    <property type="component" value="Unassembled WGS sequence"/>
</dbReference>
<comment type="caution">
    <text evidence="2">The sequence shown here is derived from an EMBL/GenBank/DDBJ whole genome shotgun (WGS) entry which is preliminary data.</text>
</comment>
<feature type="compositionally biased region" description="Acidic residues" evidence="1">
    <location>
        <begin position="95"/>
        <end position="117"/>
    </location>
</feature>
<organism evidence="2 3">
    <name type="scientific">Humicola insolens</name>
    <name type="common">Soft-rot fungus</name>
    <dbReference type="NCBI Taxonomy" id="85995"/>
    <lineage>
        <taxon>Eukaryota</taxon>
        <taxon>Fungi</taxon>
        <taxon>Dikarya</taxon>
        <taxon>Ascomycota</taxon>
        <taxon>Pezizomycotina</taxon>
        <taxon>Sordariomycetes</taxon>
        <taxon>Sordariomycetidae</taxon>
        <taxon>Sordariales</taxon>
        <taxon>Chaetomiaceae</taxon>
        <taxon>Mycothermus</taxon>
    </lineage>
</organism>
<evidence type="ECO:0000313" key="2">
    <source>
        <dbReference type="EMBL" id="KAL1839784.1"/>
    </source>
</evidence>
<reference evidence="2 3" key="1">
    <citation type="journal article" date="2024" name="Commun. Biol.">
        <title>Comparative genomic analysis of thermophilic fungi reveals convergent evolutionary adaptations and gene losses.</title>
        <authorList>
            <person name="Steindorff A.S."/>
            <person name="Aguilar-Pontes M.V."/>
            <person name="Robinson A.J."/>
            <person name="Andreopoulos B."/>
            <person name="LaButti K."/>
            <person name="Kuo A."/>
            <person name="Mondo S."/>
            <person name="Riley R."/>
            <person name="Otillar R."/>
            <person name="Haridas S."/>
            <person name="Lipzen A."/>
            <person name="Grimwood J."/>
            <person name="Schmutz J."/>
            <person name="Clum A."/>
            <person name="Reid I.D."/>
            <person name="Moisan M.C."/>
            <person name="Butler G."/>
            <person name="Nguyen T.T.M."/>
            <person name="Dewar K."/>
            <person name="Conant G."/>
            <person name="Drula E."/>
            <person name="Henrissat B."/>
            <person name="Hansel C."/>
            <person name="Singer S."/>
            <person name="Hutchinson M.I."/>
            <person name="de Vries R.P."/>
            <person name="Natvig D.O."/>
            <person name="Powell A.J."/>
            <person name="Tsang A."/>
            <person name="Grigoriev I.V."/>
        </authorList>
    </citation>
    <scope>NUCLEOTIDE SEQUENCE [LARGE SCALE GENOMIC DNA]</scope>
    <source>
        <strain evidence="2 3">CBS 620.91</strain>
    </source>
</reference>
<feature type="region of interest" description="Disordered" evidence="1">
    <location>
        <begin position="281"/>
        <end position="422"/>
    </location>
</feature>
<evidence type="ECO:0000256" key="1">
    <source>
        <dbReference type="SAM" id="MobiDB-lite"/>
    </source>
</evidence>
<feature type="region of interest" description="Disordered" evidence="1">
    <location>
        <begin position="77"/>
        <end position="255"/>
    </location>
</feature>
<proteinExistence type="predicted"/>
<accession>A0ABR3VD39</accession>
<dbReference type="EMBL" id="JAZGSY010000140">
    <property type="protein sequence ID" value="KAL1839784.1"/>
    <property type="molecule type" value="Genomic_DNA"/>
</dbReference>
<feature type="compositionally biased region" description="Low complexity" evidence="1">
    <location>
        <begin position="20"/>
        <end position="31"/>
    </location>
</feature>